<name>A0ABN6SF61_9BIFI</name>
<gene>
    <name evidence="2" type="ORF">KIM372_14330</name>
</gene>
<evidence type="ECO:0000313" key="2">
    <source>
        <dbReference type="EMBL" id="BDR53526.1"/>
    </source>
</evidence>
<evidence type="ECO:0000313" key="3">
    <source>
        <dbReference type="Proteomes" id="UP001321766"/>
    </source>
</evidence>
<keyword evidence="3" id="KW-1185">Reference proteome</keyword>
<dbReference type="EMBL" id="AP026798">
    <property type="protein sequence ID" value="BDR53526.1"/>
    <property type="molecule type" value="Genomic_DNA"/>
</dbReference>
<keyword evidence="1" id="KW-1133">Transmembrane helix</keyword>
<proteinExistence type="predicted"/>
<feature type="transmembrane region" description="Helical" evidence="1">
    <location>
        <begin position="78"/>
        <end position="97"/>
    </location>
</feature>
<keyword evidence="1" id="KW-0812">Transmembrane</keyword>
<feature type="transmembrane region" description="Helical" evidence="1">
    <location>
        <begin position="24"/>
        <end position="44"/>
    </location>
</feature>
<accession>A0ABN6SF61</accession>
<organism evidence="2 3">
    <name type="scientific">Bombiscardovia nodaiensis</name>
    <dbReference type="NCBI Taxonomy" id="2932181"/>
    <lineage>
        <taxon>Bacteria</taxon>
        <taxon>Bacillati</taxon>
        <taxon>Actinomycetota</taxon>
        <taxon>Actinomycetes</taxon>
        <taxon>Bifidobacteriales</taxon>
        <taxon>Bifidobacteriaceae</taxon>
        <taxon>Bombiscardovia</taxon>
    </lineage>
</organism>
<sequence>MSASEPQESGVRPPQPLARKSEKILLMVCAALNVVMASITLFIYSPWFKDQGYEILEKAGKINQMATVNNVATVAQSYGLLLVIIGVVSFILALRAVRPGTIYKGLEAWLIFCMVFSLATADWLSLIAYSLTFVTYIARNKAIRQVQSEEIRAMRAAYEARRPRR</sequence>
<feature type="transmembrane region" description="Helical" evidence="1">
    <location>
        <begin position="109"/>
        <end position="138"/>
    </location>
</feature>
<keyword evidence="1" id="KW-0472">Membrane</keyword>
<dbReference type="Proteomes" id="UP001321766">
    <property type="component" value="Chromosome"/>
</dbReference>
<evidence type="ECO:0000256" key="1">
    <source>
        <dbReference type="SAM" id="Phobius"/>
    </source>
</evidence>
<reference evidence="2 3" key="1">
    <citation type="journal article" date="2023" name="Microbiol. Spectr.">
        <title>Symbiosis of Carpenter Bees with Uncharacterized Lactic Acid Bacteria Showing NAD Auxotrophy.</title>
        <authorList>
            <person name="Kawasaki S."/>
            <person name="Ozawa K."/>
            <person name="Mori T."/>
            <person name="Yamamoto A."/>
            <person name="Ito M."/>
            <person name="Ohkuma M."/>
            <person name="Sakamoto M."/>
            <person name="Matsutani M."/>
        </authorList>
    </citation>
    <scope>NUCLEOTIDE SEQUENCE [LARGE SCALE GENOMIC DNA]</scope>
    <source>
        <strain evidence="2 3">Kim37-2</strain>
    </source>
</reference>
<protein>
    <submittedName>
        <fullName evidence="2">Uncharacterized protein</fullName>
    </submittedName>
</protein>